<protein>
    <submittedName>
        <fullName evidence="2">Glycohydrolase toxin TNT-related protein</fullName>
    </submittedName>
</protein>
<feature type="domain" description="TNT" evidence="1">
    <location>
        <begin position="168"/>
        <end position="254"/>
    </location>
</feature>
<sequence>ETPVYADGTVGYEQSIHWLYEPGALTPLARHEKGQLYYVVSDHQGTVREILTEAGELIWAGRLLTWGEPECWPVLTVNDPRNLTCNLRFCGQYEDTESGLFYNRHRYYERETGQYLSPDPLNLSGGFNPYSYVHDPVNWIDPLGLTNLPVPYWPPNDGAFGPVKNTILEPGTIIDRYGYTGGYYTSPVGTPYSMRALPPGTDTMKPYSVYKVIKPISNVSESKIAPWFGEIGLGTQYKLEKSVQEYLDSGHLIEAGKKGNKCG</sequence>
<dbReference type="PANTHER" id="PTHR32305:SF15">
    <property type="entry name" value="PROTEIN RHSA-RELATED"/>
    <property type="match status" value="1"/>
</dbReference>
<dbReference type="PANTHER" id="PTHR32305">
    <property type="match status" value="1"/>
</dbReference>
<name>A0AAW6BU94_9GAMM</name>
<evidence type="ECO:0000313" key="2">
    <source>
        <dbReference type="EMBL" id="MDB6375234.1"/>
    </source>
</evidence>
<comment type="caution">
    <text evidence="2">The sequence shown here is derived from an EMBL/GenBank/DDBJ whole genome shotgun (WGS) entry which is preliminary data.</text>
</comment>
<organism evidence="2 3">
    <name type="scientific">Photorhabdus bodei</name>
    <dbReference type="NCBI Taxonomy" id="2029681"/>
    <lineage>
        <taxon>Bacteria</taxon>
        <taxon>Pseudomonadati</taxon>
        <taxon>Pseudomonadota</taxon>
        <taxon>Gammaproteobacteria</taxon>
        <taxon>Enterobacterales</taxon>
        <taxon>Morganellaceae</taxon>
        <taxon>Photorhabdus</taxon>
    </lineage>
</organism>
<dbReference type="Gene3D" id="2.180.10.10">
    <property type="entry name" value="RHS repeat-associated core"/>
    <property type="match status" value="1"/>
</dbReference>
<dbReference type="NCBIfam" id="TIGR03696">
    <property type="entry name" value="Rhs_assc_core"/>
    <property type="match status" value="1"/>
</dbReference>
<evidence type="ECO:0000259" key="1">
    <source>
        <dbReference type="Pfam" id="PF14021"/>
    </source>
</evidence>
<feature type="non-terminal residue" evidence="2">
    <location>
        <position position="1"/>
    </location>
</feature>
<dbReference type="Pfam" id="PF14021">
    <property type="entry name" value="TNT"/>
    <property type="match status" value="1"/>
</dbReference>
<reference evidence="2" key="1">
    <citation type="submission" date="2023-01" db="EMBL/GenBank/DDBJ databases">
        <title>Genome sequencing of Photorhabdus bodei 09-20.</title>
        <authorList>
            <person name="Kalindamar S."/>
            <person name="Kumru S."/>
        </authorList>
    </citation>
    <scope>NUCLEOTIDE SEQUENCE</scope>
    <source>
        <strain evidence="2">09-20</strain>
    </source>
</reference>
<dbReference type="RefSeq" id="WP_271868277.1">
    <property type="nucleotide sequence ID" value="NZ_JAQMFO010000108.1"/>
</dbReference>
<dbReference type="PRINTS" id="PR00394">
    <property type="entry name" value="RHSPROTEIN"/>
</dbReference>
<accession>A0AAW6BU94</accession>
<gene>
    <name evidence="2" type="ORF">PH362_26010</name>
</gene>
<dbReference type="InterPro" id="IPR025331">
    <property type="entry name" value="TNT"/>
</dbReference>
<dbReference type="GO" id="GO:0050135">
    <property type="term" value="F:NADP+ nucleosidase activity"/>
    <property type="evidence" value="ECO:0007669"/>
    <property type="project" value="InterPro"/>
</dbReference>
<evidence type="ECO:0000313" key="3">
    <source>
        <dbReference type="Proteomes" id="UP001212996"/>
    </source>
</evidence>
<dbReference type="InterPro" id="IPR050708">
    <property type="entry name" value="T6SS_VgrG/RHS"/>
</dbReference>
<dbReference type="AlphaFoldDB" id="A0AAW6BU94"/>
<proteinExistence type="predicted"/>
<dbReference type="EMBL" id="JAQMFO010000108">
    <property type="protein sequence ID" value="MDB6375234.1"/>
    <property type="molecule type" value="Genomic_DNA"/>
</dbReference>
<dbReference type="InterPro" id="IPR022385">
    <property type="entry name" value="Rhs_assc_core"/>
</dbReference>
<dbReference type="Proteomes" id="UP001212996">
    <property type="component" value="Unassembled WGS sequence"/>
</dbReference>